<sequence length="77" mass="7565">NARKVTAPGVDGHSIAAENAANSSRGGGAHNSVLWEGGEDGCGQDHHHGRGLNDNGGVLALPDTGLVAAIGQGGWAT</sequence>
<dbReference type="EMBL" id="KL460803">
    <property type="protein sequence ID" value="KFV12817.1"/>
    <property type="molecule type" value="Genomic_DNA"/>
</dbReference>
<organism evidence="2 3">
    <name type="scientific">Tauraco erythrolophus</name>
    <name type="common">Red-crested turaco</name>
    <dbReference type="NCBI Taxonomy" id="121530"/>
    <lineage>
        <taxon>Eukaryota</taxon>
        <taxon>Metazoa</taxon>
        <taxon>Chordata</taxon>
        <taxon>Craniata</taxon>
        <taxon>Vertebrata</taxon>
        <taxon>Euteleostomi</taxon>
        <taxon>Archelosauria</taxon>
        <taxon>Archosauria</taxon>
        <taxon>Dinosauria</taxon>
        <taxon>Saurischia</taxon>
        <taxon>Theropoda</taxon>
        <taxon>Coelurosauria</taxon>
        <taxon>Aves</taxon>
        <taxon>Neognathae</taxon>
        <taxon>Neoaves</taxon>
        <taxon>Otidimorphae</taxon>
        <taxon>Musophagiformes</taxon>
        <taxon>Musophagidae</taxon>
        <taxon>Tauraco</taxon>
    </lineage>
</organism>
<name>A0A093CKG0_TAUER</name>
<gene>
    <name evidence="2" type="ORF">N340_04013</name>
</gene>
<feature type="non-terminal residue" evidence="2">
    <location>
        <position position="77"/>
    </location>
</feature>
<protein>
    <submittedName>
        <fullName evidence="2">Uncharacterized protein</fullName>
    </submittedName>
</protein>
<evidence type="ECO:0000256" key="1">
    <source>
        <dbReference type="SAM" id="MobiDB-lite"/>
    </source>
</evidence>
<keyword evidence="3" id="KW-1185">Reference proteome</keyword>
<evidence type="ECO:0000313" key="2">
    <source>
        <dbReference type="EMBL" id="KFV12817.1"/>
    </source>
</evidence>
<reference evidence="2 3" key="1">
    <citation type="submission" date="2014-04" db="EMBL/GenBank/DDBJ databases">
        <title>Genome evolution of avian class.</title>
        <authorList>
            <person name="Zhang G."/>
            <person name="Li C."/>
        </authorList>
    </citation>
    <scope>NUCLEOTIDE SEQUENCE [LARGE SCALE GENOMIC DNA]</scope>
    <source>
        <strain evidence="2">BGI_N340</strain>
    </source>
</reference>
<dbReference type="AlphaFoldDB" id="A0A093CKG0"/>
<evidence type="ECO:0000313" key="3">
    <source>
        <dbReference type="Proteomes" id="UP000053661"/>
    </source>
</evidence>
<proteinExistence type="predicted"/>
<feature type="region of interest" description="Disordered" evidence="1">
    <location>
        <begin position="1"/>
        <end position="49"/>
    </location>
</feature>
<feature type="non-terminal residue" evidence="2">
    <location>
        <position position="1"/>
    </location>
</feature>
<dbReference type="Proteomes" id="UP000053661">
    <property type="component" value="Unassembled WGS sequence"/>
</dbReference>
<accession>A0A093CKG0</accession>